<dbReference type="EMBL" id="JACYXT010000020">
    <property type="protein sequence ID" value="MBD9728636.1"/>
    <property type="molecule type" value="Genomic_DNA"/>
</dbReference>
<proteinExistence type="predicted"/>
<accession>A0A927QJL3</accession>
<gene>
    <name evidence="1" type="ORF">IHE70_36745</name>
</gene>
<evidence type="ECO:0008006" key="3">
    <source>
        <dbReference type="Google" id="ProtNLM"/>
    </source>
</evidence>
<evidence type="ECO:0000313" key="1">
    <source>
        <dbReference type="EMBL" id="MBD9728636.1"/>
    </source>
</evidence>
<dbReference type="GeneID" id="79935091"/>
<dbReference type="AlphaFoldDB" id="A0A927QJL3"/>
<protein>
    <recommendedName>
        <fullName evidence="3">Leucine rich repeat variant</fullName>
    </recommendedName>
</protein>
<name>A0A927QJL3_9ACTN</name>
<evidence type="ECO:0000313" key="2">
    <source>
        <dbReference type="Proteomes" id="UP000661025"/>
    </source>
</evidence>
<dbReference type="RefSeq" id="WP_192364912.1">
    <property type="nucleotide sequence ID" value="NZ_CP119182.1"/>
</dbReference>
<dbReference type="Gene3D" id="1.25.10.10">
    <property type="entry name" value="Leucine-rich Repeat Variant"/>
    <property type="match status" value="3"/>
</dbReference>
<organism evidence="1 2">
    <name type="scientific">Streptomyces caniscabiei</name>
    <dbReference type="NCBI Taxonomy" id="2746961"/>
    <lineage>
        <taxon>Bacteria</taxon>
        <taxon>Bacillati</taxon>
        <taxon>Actinomycetota</taxon>
        <taxon>Actinomycetes</taxon>
        <taxon>Kitasatosporales</taxon>
        <taxon>Streptomycetaceae</taxon>
        <taxon>Streptomyces</taxon>
    </lineage>
</organism>
<comment type="caution">
    <text evidence="1">The sequence shown here is derived from an EMBL/GenBank/DDBJ whole genome shotgun (WGS) entry which is preliminary data.</text>
</comment>
<dbReference type="InterPro" id="IPR011989">
    <property type="entry name" value="ARM-like"/>
</dbReference>
<sequence length="515" mass="53535">MHPLLCGLAANPGLPVALIDRLLALALALADADIDDELACRDDLSRAQAITLASRDEGNGVRLAYGGTLTAADVDPIAWPRVALALLDEGAGDPAWARLLAASEAVELRERLAACPGLPPDVVETLAADPDVRVVAELALWAGPDMAARLAAHPHAEVRRAAAGNEATPPEALAALVGGEAPPARHCLVCDREDPPFTHAPDCPRLDCDLRPGASCDGSHESTALDILRAALENPATPAEAVADFADHPSALLRWAVAARPGLPPQAYARLAEDPTPGARADLAANPSIDDTVIRALAHDSSPDVRRALAHNPRVPLDVLTELAATTRIGAVPLPRIAAATGAEIEELARSPRSAVRALVARRRDLPAGVRDALADDPDAKVVTAVAAHPGLSEARLHAMVDRHGVRVLTGAAANPDATGAFLERVARHRPPVRKALREIARHPRATASALLPCLADERARPLAAGHPALPPTVVVELLSDPADPVLEAAAANPSLPLAVMAEVIEDVIEDVMGS</sequence>
<dbReference type="Proteomes" id="UP000661025">
    <property type="component" value="Unassembled WGS sequence"/>
</dbReference>
<reference evidence="1" key="1">
    <citation type="submission" date="2020-09" db="EMBL/GenBank/DDBJ databases">
        <title>Streptomyces canutascabiei sp. nov., which causes potato common scab and is distributed across the world.</title>
        <authorList>
            <person name="Nguyen H.P."/>
            <person name="Weisberg A.J."/>
            <person name="Chang J.H."/>
            <person name="Clarke C.R."/>
        </authorList>
    </citation>
    <scope>NUCLEOTIDE SEQUENCE</scope>
    <source>
        <strain evidence="1">ID-01-6.2a</strain>
    </source>
</reference>